<protein>
    <submittedName>
        <fullName evidence="2">Uncharacterized protein</fullName>
    </submittedName>
</protein>
<evidence type="ECO:0000313" key="2">
    <source>
        <dbReference type="WBParaSite" id="ALUE_0001517201-mRNA-1"/>
    </source>
</evidence>
<dbReference type="AlphaFoldDB" id="A0A0M3IBP2"/>
<sequence>MVVGFLSDVTLTLKSWSESLIFDEIRPAVFSASSRVPVN</sequence>
<name>A0A0M3IBP2_ASCLU</name>
<dbReference type="WBParaSite" id="ALUE_0001517201-mRNA-1">
    <property type="protein sequence ID" value="ALUE_0001517201-mRNA-1"/>
    <property type="gene ID" value="ALUE_0001517201"/>
</dbReference>
<organism evidence="1 2">
    <name type="scientific">Ascaris lumbricoides</name>
    <name type="common">Giant roundworm</name>
    <dbReference type="NCBI Taxonomy" id="6252"/>
    <lineage>
        <taxon>Eukaryota</taxon>
        <taxon>Metazoa</taxon>
        <taxon>Ecdysozoa</taxon>
        <taxon>Nematoda</taxon>
        <taxon>Chromadorea</taxon>
        <taxon>Rhabditida</taxon>
        <taxon>Spirurina</taxon>
        <taxon>Ascaridomorpha</taxon>
        <taxon>Ascaridoidea</taxon>
        <taxon>Ascarididae</taxon>
        <taxon>Ascaris</taxon>
    </lineage>
</organism>
<keyword evidence="1" id="KW-1185">Reference proteome</keyword>
<reference evidence="2" key="1">
    <citation type="submission" date="2017-02" db="UniProtKB">
        <authorList>
            <consortium name="WormBaseParasite"/>
        </authorList>
    </citation>
    <scope>IDENTIFICATION</scope>
</reference>
<dbReference type="Proteomes" id="UP000036681">
    <property type="component" value="Unplaced"/>
</dbReference>
<proteinExistence type="predicted"/>
<accession>A0A0M3IBP2</accession>
<evidence type="ECO:0000313" key="1">
    <source>
        <dbReference type="Proteomes" id="UP000036681"/>
    </source>
</evidence>